<dbReference type="Proteomes" id="UP000244811">
    <property type="component" value="Chromosome 2"/>
</dbReference>
<evidence type="ECO:0000313" key="8">
    <source>
        <dbReference type="Proteomes" id="UP000244811"/>
    </source>
</evidence>
<comment type="similarity">
    <text evidence="1 4">Belongs to the PCNA family.</text>
</comment>
<dbReference type="InterPro" id="IPR022659">
    <property type="entry name" value="Pr_cel_nuc_antig_CS"/>
</dbReference>
<dbReference type="OrthoDB" id="534348at2759"/>
<accession>A0A976QUK5</accession>
<dbReference type="Gene3D" id="3.70.10.10">
    <property type="match status" value="1"/>
</dbReference>
<dbReference type="PANTHER" id="PTHR11352">
    <property type="entry name" value="PROLIFERATING CELL NUCLEAR ANTIGEN"/>
    <property type="match status" value="1"/>
</dbReference>
<feature type="domain" description="Proliferating cell nuclear antigen PCNA C-terminal" evidence="6">
    <location>
        <begin position="135"/>
        <end position="257"/>
    </location>
</feature>
<feature type="domain" description="Proliferating cell nuclear antigen PCNA N-terminal" evidence="5">
    <location>
        <begin position="1"/>
        <end position="131"/>
    </location>
</feature>
<organism evidence="7 8">
    <name type="scientific">Theileria orientalis</name>
    <dbReference type="NCBI Taxonomy" id="68886"/>
    <lineage>
        <taxon>Eukaryota</taxon>
        <taxon>Sar</taxon>
        <taxon>Alveolata</taxon>
        <taxon>Apicomplexa</taxon>
        <taxon>Aconoidasida</taxon>
        <taxon>Piroplasmida</taxon>
        <taxon>Theileriidae</taxon>
        <taxon>Theileria</taxon>
    </lineage>
</organism>
<protein>
    <recommendedName>
        <fullName evidence="3">DNA sliding clamp PCNA</fullName>
    </recommendedName>
</protein>
<dbReference type="HAMAP" id="MF_00317">
    <property type="entry name" value="DNApol_clamp_arch"/>
    <property type="match status" value="1"/>
</dbReference>
<comment type="subcellular location">
    <subcellularLocation>
        <location evidence="3">Nucleus</location>
    </subcellularLocation>
</comment>
<keyword evidence="3" id="KW-0539">Nucleus</keyword>
<dbReference type="GO" id="GO:0043626">
    <property type="term" value="C:PCNA complex"/>
    <property type="evidence" value="ECO:0007669"/>
    <property type="project" value="TreeGrafter"/>
</dbReference>
<dbReference type="GO" id="GO:0006272">
    <property type="term" value="P:leading strand elongation"/>
    <property type="evidence" value="ECO:0007669"/>
    <property type="project" value="TreeGrafter"/>
</dbReference>
<dbReference type="Pfam" id="PF02747">
    <property type="entry name" value="PCNA_C"/>
    <property type="match status" value="1"/>
</dbReference>
<dbReference type="InterPro" id="IPR046938">
    <property type="entry name" value="DNA_clamp_sf"/>
</dbReference>
<gene>
    <name evidence="7" type="ORF">MACK_001284</name>
</gene>
<dbReference type="PROSITE" id="PS01251">
    <property type="entry name" value="PCNA_1"/>
    <property type="match status" value="1"/>
</dbReference>
<dbReference type="PRINTS" id="PR00339">
    <property type="entry name" value="PCNACYCLIN"/>
</dbReference>
<dbReference type="AlphaFoldDB" id="A0A976QUK5"/>
<dbReference type="InterPro" id="IPR022649">
    <property type="entry name" value="Pr_cel_nuc_antig_C"/>
</dbReference>
<dbReference type="GO" id="GO:0019985">
    <property type="term" value="P:translesion synthesis"/>
    <property type="evidence" value="ECO:0007669"/>
    <property type="project" value="TreeGrafter"/>
</dbReference>
<sequence>MFECKLDGMFLRRLFESLKEICSDVSIDCSDDGLTMQAMDNSHISLIHLKLAPDFFHLYRCDLPCTLGINISFMLKILSVVKEKSLIYLSRGDMTEDPVLNIRIIEDVGANLTLESDSLEAQVKLIEVDREHLEIPSCDYSCKCVMNSKKFQEFAKYLHSIGETVTISMSENEMRLETEGEGIRASKRFHSDVGEVRVTSIENLSQIFATRYLVLFSKATNLAEQVSINLSAGIPLSVKFGFSDEEDTSFINFYLAPNIEE</sequence>
<dbReference type="InterPro" id="IPR022648">
    <property type="entry name" value="Pr_cel_nuc_antig_N"/>
</dbReference>
<comment type="function">
    <text evidence="3">This protein is an auxiliary protein of DNA polymerase delta and is involved in the control of eukaryotic DNA replication by increasing the polymerase's processivity during elongation of the leading strand.</text>
</comment>
<dbReference type="PANTHER" id="PTHR11352:SF0">
    <property type="entry name" value="PROLIFERATING CELL NUCLEAR ANTIGEN"/>
    <property type="match status" value="1"/>
</dbReference>
<evidence type="ECO:0000313" key="7">
    <source>
        <dbReference type="EMBL" id="UKK01931.2"/>
    </source>
</evidence>
<evidence type="ECO:0000256" key="2">
    <source>
        <dbReference type="ARBA" id="ARBA00023125"/>
    </source>
</evidence>
<reference evidence="7" key="1">
    <citation type="submission" date="2022-07" db="EMBL/GenBank/DDBJ databases">
        <title>Evaluation of T. orientalis genome assembly methods using nanopore sequencing and analysis of variation between genomes.</title>
        <authorList>
            <person name="Yam J."/>
            <person name="Micallef M.L."/>
            <person name="Liu M."/>
            <person name="Djordjevic S.P."/>
            <person name="Bogema D.R."/>
            <person name="Jenkins C."/>
        </authorList>
    </citation>
    <scope>NUCLEOTIDE SEQUENCE</scope>
    <source>
        <strain evidence="7">Goon Nure</strain>
    </source>
</reference>
<keyword evidence="4" id="KW-0235">DNA replication</keyword>
<evidence type="ECO:0000259" key="5">
    <source>
        <dbReference type="Pfam" id="PF00705"/>
    </source>
</evidence>
<evidence type="ECO:0000256" key="4">
    <source>
        <dbReference type="RuleBase" id="RU003671"/>
    </source>
</evidence>
<dbReference type="CDD" id="cd00577">
    <property type="entry name" value="PCNA"/>
    <property type="match status" value="1"/>
</dbReference>
<dbReference type="FunFam" id="3.70.10.10:FF:000009">
    <property type="entry name" value="Proliferating cell nuclear antigen"/>
    <property type="match status" value="1"/>
</dbReference>
<dbReference type="GO" id="GO:0006275">
    <property type="term" value="P:regulation of DNA replication"/>
    <property type="evidence" value="ECO:0007669"/>
    <property type="project" value="InterPro"/>
</dbReference>
<evidence type="ECO:0000256" key="1">
    <source>
        <dbReference type="ARBA" id="ARBA00010462"/>
    </source>
</evidence>
<name>A0A976QUK5_THEOR</name>
<evidence type="ECO:0000259" key="6">
    <source>
        <dbReference type="Pfam" id="PF02747"/>
    </source>
</evidence>
<dbReference type="Pfam" id="PF00705">
    <property type="entry name" value="PCNA_N"/>
    <property type="match status" value="1"/>
</dbReference>
<dbReference type="NCBIfam" id="TIGR00590">
    <property type="entry name" value="pcna"/>
    <property type="match status" value="1"/>
</dbReference>
<dbReference type="EMBL" id="CP056071">
    <property type="protein sequence ID" value="UKK01931.2"/>
    <property type="molecule type" value="Genomic_DNA"/>
</dbReference>
<dbReference type="GO" id="GO:0030337">
    <property type="term" value="F:DNA polymerase processivity factor activity"/>
    <property type="evidence" value="ECO:0007669"/>
    <property type="project" value="InterPro"/>
</dbReference>
<keyword evidence="2 4" id="KW-0238">DNA-binding</keyword>
<dbReference type="GO" id="GO:0006298">
    <property type="term" value="P:mismatch repair"/>
    <property type="evidence" value="ECO:0007669"/>
    <property type="project" value="TreeGrafter"/>
</dbReference>
<evidence type="ECO:0000256" key="3">
    <source>
        <dbReference type="RuleBase" id="RU000641"/>
    </source>
</evidence>
<proteinExistence type="inferred from homology"/>
<dbReference type="GO" id="GO:0003677">
    <property type="term" value="F:DNA binding"/>
    <property type="evidence" value="ECO:0007669"/>
    <property type="project" value="UniProtKB-KW"/>
</dbReference>
<dbReference type="SUPFAM" id="SSF55979">
    <property type="entry name" value="DNA clamp"/>
    <property type="match status" value="2"/>
</dbReference>
<dbReference type="InterPro" id="IPR000730">
    <property type="entry name" value="Pr_cel_nuc_antig"/>
</dbReference>